<dbReference type="KEGG" id="aoi:AORI_4711"/>
<evidence type="ECO:0000313" key="1">
    <source>
        <dbReference type="EMBL" id="AGM07295.1"/>
    </source>
</evidence>
<dbReference type="AlphaFoldDB" id="R4SXN0"/>
<accession>R4SXN0</accession>
<name>R4SXN0_9PSEU</name>
<dbReference type="HOGENOM" id="CLU_2950045_0_0_11"/>
<reference evidence="1 2" key="1">
    <citation type="journal article" date="2013" name="BMC Genomics">
        <title>ContigScape: a Cytoscape plugin facilitating microbial genome gap closing.</title>
        <authorList>
            <person name="Tang B."/>
            <person name="Wang Q."/>
            <person name="Yang M."/>
            <person name="Xie F."/>
            <person name="Zhu Y."/>
            <person name="Zhuo Y."/>
            <person name="Wang S."/>
            <person name="Gao H."/>
            <person name="Ding X."/>
            <person name="Zhang L."/>
            <person name="Zhao G."/>
            <person name="Zheng H."/>
        </authorList>
    </citation>
    <scope>NUCLEOTIDE SEQUENCE [LARGE SCALE GENOMIC DNA]</scope>
    <source>
        <strain evidence="1 2">HCCB10007</strain>
    </source>
</reference>
<sequence length="59" mass="6027">MTRESPNAIFSPSVFVTSSAVLGAVTVADPIADGELLPHAASESVVTVDAGMSREPDLL</sequence>
<dbReference type="RefSeq" id="WP_016335043.1">
    <property type="nucleotide sequence ID" value="NC_021252.1"/>
</dbReference>
<dbReference type="Proteomes" id="UP000013968">
    <property type="component" value="Chromosome"/>
</dbReference>
<evidence type="ECO:0000313" key="2">
    <source>
        <dbReference type="Proteomes" id="UP000013968"/>
    </source>
</evidence>
<dbReference type="PATRIC" id="fig|1156913.3.peg.4790"/>
<keyword evidence="2" id="KW-1185">Reference proteome</keyword>
<proteinExistence type="predicted"/>
<protein>
    <submittedName>
        <fullName evidence="1">Uncharacterized protein</fullName>
    </submittedName>
</protein>
<gene>
    <name evidence="1" type="ORF">AORI_4711</name>
</gene>
<dbReference type="EMBL" id="CP003410">
    <property type="protein sequence ID" value="AGM07295.1"/>
    <property type="molecule type" value="Genomic_DNA"/>
</dbReference>
<organism evidence="1 2">
    <name type="scientific">Amycolatopsis keratiniphila</name>
    <dbReference type="NCBI Taxonomy" id="129921"/>
    <lineage>
        <taxon>Bacteria</taxon>
        <taxon>Bacillati</taxon>
        <taxon>Actinomycetota</taxon>
        <taxon>Actinomycetes</taxon>
        <taxon>Pseudonocardiales</taxon>
        <taxon>Pseudonocardiaceae</taxon>
        <taxon>Amycolatopsis</taxon>
        <taxon>Amycolatopsis japonica group</taxon>
    </lineage>
</organism>